<dbReference type="GO" id="GO:0016020">
    <property type="term" value="C:membrane"/>
    <property type="evidence" value="ECO:0007669"/>
    <property type="project" value="InterPro"/>
</dbReference>
<dbReference type="Gene3D" id="1.10.1370.30">
    <property type="match status" value="1"/>
</dbReference>
<dbReference type="AlphaFoldDB" id="A0A0U5BEL2"/>
<dbReference type="PANTHER" id="PTHR10514">
    <property type="entry name" value="ANGIOTENSIN-CONVERTING ENZYME"/>
    <property type="match status" value="1"/>
</dbReference>
<name>A0A0U5BEL2_9BACL</name>
<organism evidence="1 2">
    <name type="scientific">Aneurinibacillus soli</name>
    <dbReference type="NCBI Taxonomy" id="1500254"/>
    <lineage>
        <taxon>Bacteria</taxon>
        <taxon>Bacillati</taxon>
        <taxon>Bacillota</taxon>
        <taxon>Bacilli</taxon>
        <taxon>Bacillales</taxon>
        <taxon>Paenibacillaceae</taxon>
        <taxon>Aneurinibacillus group</taxon>
        <taxon>Aneurinibacillus</taxon>
    </lineage>
</organism>
<evidence type="ECO:0000313" key="1">
    <source>
        <dbReference type="EMBL" id="BAU29404.1"/>
    </source>
</evidence>
<dbReference type="GO" id="GO:0008241">
    <property type="term" value="F:peptidyl-dipeptidase activity"/>
    <property type="evidence" value="ECO:0007669"/>
    <property type="project" value="InterPro"/>
</dbReference>
<dbReference type="SUPFAM" id="SSF55486">
    <property type="entry name" value="Metalloproteases ('zincins'), catalytic domain"/>
    <property type="match status" value="1"/>
</dbReference>
<dbReference type="Pfam" id="PF01401">
    <property type="entry name" value="Peptidase_M2"/>
    <property type="match status" value="1"/>
</dbReference>
<dbReference type="RefSeq" id="WP_096467086.1">
    <property type="nucleotide sequence ID" value="NZ_AP017312.1"/>
</dbReference>
<reference evidence="1 2" key="1">
    <citation type="submission" date="2015-12" db="EMBL/GenBank/DDBJ databases">
        <title>Genome sequence of Aneurinibacillus soli.</title>
        <authorList>
            <person name="Lee J.S."/>
            <person name="Lee K.C."/>
            <person name="Kim K.K."/>
            <person name="Lee B.W."/>
        </authorList>
    </citation>
    <scope>NUCLEOTIDE SEQUENCE [LARGE SCALE GENOMIC DNA]</scope>
    <source>
        <strain evidence="1 2">CB4</strain>
    </source>
</reference>
<dbReference type="GO" id="GO:0008237">
    <property type="term" value="F:metallopeptidase activity"/>
    <property type="evidence" value="ECO:0007669"/>
    <property type="project" value="InterPro"/>
</dbReference>
<dbReference type="InterPro" id="IPR001548">
    <property type="entry name" value="Peptidase_M2"/>
</dbReference>
<sequence length="529" mass="61372">MVTAAQFLGTRQERIETLSKAAAEAYWKATTTGEEQYEQEYIKMQHELIELFSSKEDYAALKELLADPKCQRNGVVLRQLILLDHEYTPNQPDKTLLTAIVETETEIESEFTRFRAQIDGQAVSDNEILGILQTEIKSEPRRQAWEASKQIGNQVAERVIELARMRNRIAAEAGYKNYYAMSLAMQELDGRELFTILKRLEELTDEPFRRMKAKLDEQLTRKFGIAESDLMPWHYADPFFQEAPTLEELDLDPYFKGKDIEALACQFFQDIGLNAADILAHSDLYERENKNQHAYCIDIDHAGDIRVLANIRDNEWWMSTMLHEIGHGVYDKYIDRTMPYLLRTPAHTLTTEAIAMLMGRLTKNIDWLIRYTDISAEEAERLTPLIDEQLGMGMLIFIRWSLVMVHFEHEMYHNPDQDLNALWWSLVERFQLIRKPEGRSAPDWAAKIHIGTAPVYYQNYILGELMASQLHYSILDELGRPSYIGERSTGVFLIRRIFHPGASVTWNELLKNALGEGLNPDYFIQQFID</sequence>
<proteinExistence type="predicted"/>
<dbReference type="EMBL" id="AP017312">
    <property type="protein sequence ID" value="BAU29404.1"/>
    <property type="molecule type" value="Genomic_DNA"/>
</dbReference>
<dbReference type="GO" id="GO:0006508">
    <property type="term" value="P:proteolysis"/>
    <property type="evidence" value="ECO:0007669"/>
    <property type="project" value="InterPro"/>
</dbReference>
<dbReference type="PANTHER" id="PTHR10514:SF27">
    <property type="entry name" value="ANGIOTENSIN-CONVERTING ENZYME"/>
    <property type="match status" value="1"/>
</dbReference>
<gene>
    <name evidence="1" type="ORF">CB4_03604</name>
</gene>
<keyword evidence="2" id="KW-1185">Reference proteome</keyword>
<protein>
    <submittedName>
        <fullName evidence="1">Peptidase family M3</fullName>
    </submittedName>
</protein>
<accession>A0A0U5BEL2</accession>
<dbReference type="OrthoDB" id="9762795at2"/>
<dbReference type="KEGG" id="asoc:CB4_03604"/>
<evidence type="ECO:0000313" key="2">
    <source>
        <dbReference type="Proteomes" id="UP000217696"/>
    </source>
</evidence>
<dbReference type="Proteomes" id="UP000217696">
    <property type="component" value="Chromosome"/>
</dbReference>